<evidence type="ECO:0000313" key="1">
    <source>
        <dbReference type="EnsemblPlants" id="OGLUM03G06530.1"/>
    </source>
</evidence>
<evidence type="ECO:0000313" key="2">
    <source>
        <dbReference type="Proteomes" id="UP000026961"/>
    </source>
</evidence>
<protein>
    <submittedName>
        <fullName evidence="1">Uncharacterized protein</fullName>
    </submittedName>
</protein>
<organism evidence="1">
    <name type="scientific">Oryza glumipatula</name>
    <dbReference type="NCBI Taxonomy" id="40148"/>
    <lineage>
        <taxon>Eukaryota</taxon>
        <taxon>Viridiplantae</taxon>
        <taxon>Streptophyta</taxon>
        <taxon>Embryophyta</taxon>
        <taxon>Tracheophyta</taxon>
        <taxon>Spermatophyta</taxon>
        <taxon>Magnoliopsida</taxon>
        <taxon>Liliopsida</taxon>
        <taxon>Poales</taxon>
        <taxon>Poaceae</taxon>
        <taxon>BOP clade</taxon>
        <taxon>Oryzoideae</taxon>
        <taxon>Oryzeae</taxon>
        <taxon>Oryzinae</taxon>
        <taxon>Oryza</taxon>
    </lineage>
</organism>
<dbReference type="AlphaFoldDB" id="A0A0D9Z373"/>
<sequence length="88" mass="8819">MTAREAGGVAAGEVGRRWAAHEAGSAVAGGGGRPTRRVLLLEPAAAAMGSAAAPPPPCHVVAVPIPGAATARSQTFSDFPPSLRKLYF</sequence>
<dbReference type="Proteomes" id="UP000026961">
    <property type="component" value="Chromosome 3"/>
</dbReference>
<dbReference type="Gramene" id="OGLUM03G06530.1">
    <property type="protein sequence ID" value="OGLUM03G06530.1"/>
    <property type="gene ID" value="OGLUM03G06530"/>
</dbReference>
<name>A0A0D9Z373_9ORYZ</name>
<reference evidence="1" key="1">
    <citation type="submission" date="2015-04" db="UniProtKB">
        <authorList>
            <consortium name="EnsemblPlants"/>
        </authorList>
    </citation>
    <scope>IDENTIFICATION</scope>
</reference>
<dbReference type="EnsemblPlants" id="OGLUM03G06530.1">
    <property type="protein sequence ID" value="OGLUM03G06530.1"/>
    <property type="gene ID" value="OGLUM03G06530"/>
</dbReference>
<keyword evidence="2" id="KW-1185">Reference proteome</keyword>
<accession>A0A0D9Z373</accession>
<dbReference type="HOGENOM" id="CLU_2472709_0_0_1"/>
<reference evidence="1" key="2">
    <citation type="submission" date="2018-05" db="EMBL/GenBank/DDBJ databases">
        <title>OgluRS3 (Oryza glumaepatula Reference Sequence Version 3).</title>
        <authorList>
            <person name="Zhang J."/>
            <person name="Kudrna D."/>
            <person name="Lee S."/>
            <person name="Talag J."/>
            <person name="Welchert J."/>
            <person name="Wing R.A."/>
        </authorList>
    </citation>
    <scope>NUCLEOTIDE SEQUENCE [LARGE SCALE GENOMIC DNA]</scope>
</reference>
<proteinExistence type="predicted"/>